<dbReference type="InterPro" id="IPR039420">
    <property type="entry name" value="WalR-like"/>
</dbReference>
<dbReference type="SMART" id="SM00421">
    <property type="entry name" value="HTH_LUXR"/>
    <property type="match status" value="1"/>
</dbReference>
<proteinExistence type="predicted"/>
<dbReference type="EMBL" id="JAVHUY010000003">
    <property type="protein sequence ID" value="MDQ7903670.1"/>
    <property type="molecule type" value="Genomic_DNA"/>
</dbReference>
<comment type="caution">
    <text evidence="5">The sequence shown here is derived from an EMBL/GenBank/DDBJ whole genome shotgun (WGS) entry which is preliminary data.</text>
</comment>
<dbReference type="Proteomes" id="UP001230908">
    <property type="component" value="Unassembled WGS sequence"/>
</dbReference>
<evidence type="ECO:0000256" key="1">
    <source>
        <dbReference type="ARBA" id="ARBA00023015"/>
    </source>
</evidence>
<dbReference type="CDD" id="cd06170">
    <property type="entry name" value="LuxR_C_like"/>
    <property type="match status" value="1"/>
</dbReference>
<evidence type="ECO:0000313" key="6">
    <source>
        <dbReference type="Proteomes" id="UP001230908"/>
    </source>
</evidence>
<evidence type="ECO:0000259" key="4">
    <source>
        <dbReference type="PROSITE" id="PS50043"/>
    </source>
</evidence>
<keyword evidence="3" id="KW-0804">Transcription</keyword>
<dbReference type="SUPFAM" id="SSF46894">
    <property type="entry name" value="C-terminal effector domain of the bipartite response regulators"/>
    <property type="match status" value="1"/>
</dbReference>
<dbReference type="PANTHER" id="PTHR43214:SF24">
    <property type="entry name" value="TRANSCRIPTIONAL REGULATORY PROTEIN NARL-RELATED"/>
    <property type="match status" value="1"/>
</dbReference>
<evidence type="ECO:0000256" key="2">
    <source>
        <dbReference type="ARBA" id="ARBA00023125"/>
    </source>
</evidence>
<organism evidence="5 6">
    <name type="scientific">Phytohabitans maris</name>
    <dbReference type="NCBI Taxonomy" id="3071409"/>
    <lineage>
        <taxon>Bacteria</taxon>
        <taxon>Bacillati</taxon>
        <taxon>Actinomycetota</taxon>
        <taxon>Actinomycetes</taxon>
        <taxon>Micromonosporales</taxon>
        <taxon>Micromonosporaceae</taxon>
    </lineage>
</organism>
<keyword evidence="6" id="KW-1185">Reference proteome</keyword>
<evidence type="ECO:0000313" key="5">
    <source>
        <dbReference type="EMBL" id="MDQ7903670.1"/>
    </source>
</evidence>
<dbReference type="RefSeq" id="WP_308710946.1">
    <property type="nucleotide sequence ID" value="NZ_JAVHUY010000003.1"/>
</dbReference>
<dbReference type="Gene3D" id="1.10.10.10">
    <property type="entry name" value="Winged helix-like DNA-binding domain superfamily/Winged helix DNA-binding domain"/>
    <property type="match status" value="1"/>
</dbReference>
<feature type="domain" description="HTH luxR-type" evidence="4">
    <location>
        <begin position="214"/>
        <end position="279"/>
    </location>
</feature>
<dbReference type="PROSITE" id="PS00622">
    <property type="entry name" value="HTH_LUXR_1"/>
    <property type="match status" value="1"/>
</dbReference>
<dbReference type="PROSITE" id="PS50043">
    <property type="entry name" value="HTH_LUXR_2"/>
    <property type="match status" value="1"/>
</dbReference>
<keyword evidence="2" id="KW-0238">DNA-binding</keyword>
<gene>
    <name evidence="5" type="ORF">RB614_03960</name>
</gene>
<accession>A0ABU0Z9E8</accession>
<sequence length="286" mass="30240">MSSILLLRPRLWRQGREPALALAEQITAAARPRSGWWSGLARLDLGYVFADTGHTERGLAELAGQDGHDSLITPYRLALQAAATATTGAVSRADQLAAEALAAARGSGLSHQLGHAHRARAKVLSLSENISEAAAHAAEGAHHFADAGAPVEEALTRQCAAALYARLGAVSQVQVEIGRAKTLYAAAGATWLSAELARDERRLAALAPRGGRRHGDPVAALTGRERQIADLVAGGLTNQQIAERLHLSRKTVEAHISRTFAKLGVQSRVALTLRMTTFDAGRDNDG</sequence>
<dbReference type="PRINTS" id="PR00038">
    <property type="entry name" value="HTHLUXR"/>
</dbReference>
<dbReference type="PANTHER" id="PTHR43214">
    <property type="entry name" value="TWO-COMPONENT RESPONSE REGULATOR"/>
    <property type="match status" value="1"/>
</dbReference>
<dbReference type="InterPro" id="IPR036388">
    <property type="entry name" value="WH-like_DNA-bd_sf"/>
</dbReference>
<dbReference type="InterPro" id="IPR016032">
    <property type="entry name" value="Sig_transdc_resp-reg_C-effctor"/>
</dbReference>
<evidence type="ECO:0000256" key="3">
    <source>
        <dbReference type="ARBA" id="ARBA00023163"/>
    </source>
</evidence>
<dbReference type="Pfam" id="PF00196">
    <property type="entry name" value="GerE"/>
    <property type="match status" value="1"/>
</dbReference>
<name>A0ABU0Z9E8_9ACTN</name>
<keyword evidence="1" id="KW-0805">Transcription regulation</keyword>
<protein>
    <submittedName>
        <fullName evidence="5">Response regulator transcription factor</fullName>
    </submittedName>
</protein>
<dbReference type="InterPro" id="IPR000792">
    <property type="entry name" value="Tscrpt_reg_LuxR_C"/>
</dbReference>
<reference evidence="5 6" key="1">
    <citation type="submission" date="2023-08" db="EMBL/GenBank/DDBJ databases">
        <title>Phytohabitans sansha sp. nov., isolated from marine sediment.</title>
        <authorList>
            <person name="Zhao Y."/>
            <person name="Yi K."/>
        </authorList>
    </citation>
    <scope>NUCLEOTIDE SEQUENCE [LARGE SCALE GENOMIC DNA]</scope>
    <source>
        <strain evidence="5 6">ZYX-F-186</strain>
    </source>
</reference>